<dbReference type="PANTHER" id="PTHR21490">
    <property type="entry name" value="ENKURIN-RELATED"/>
    <property type="match status" value="1"/>
</dbReference>
<dbReference type="FunCoup" id="D7G0N0">
    <property type="interactions" value="4"/>
</dbReference>
<reference evidence="8 9" key="1">
    <citation type="journal article" date="2010" name="Nature">
        <title>The Ectocarpus genome and the independent evolution of multicellularity in brown algae.</title>
        <authorList>
            <person name="Cock J.M."/>
            <person name="Sterck L."/>
            <person name="Rouze P."/>
            <person name="Scornet D."/>
            <person name="Allen A.E."/>
            <person name="Amoutzias G."/>
            <person name="Anthouard V."/>
            <person name="Artiguenave F."/>
            <person name="Aury J.M."/>
            <person name="Badger J.H."/>
            <person name="Beszteri B."/>
            <person name="Billiau K."/>
            <person name="Bonnet E."/>
            <person name="Bothwell J.H."/>
            <person name="Bowler C."/>
            <person name="Boyen C."/>
            <person name="Brownlee C."/>
            <person name="Carrano C.J."/>
            <person name="Charrier B."/>
            <person name="Cho G.Y."/>
            <person name="Coelho S.M."/>
            <person name="Collen J."/>
            <person name="Corre E."/>
            <person name="Da Silva C."/>
            <person name="Delage L."/>
            <person name="Delaroque N."/>
            <person name="Dittami S.M."/>
            <person name="Doulbeau S."/>
            <person name="Elias M."/>
            <person name="Farnham G."/>
            <person name="Gachon C.M."/>
            <person name="Gschloessl B."/>
            <person name="Heesch S."/>
            <person name="Jabbari K."/>
            <person name="Jubin C."/>
            <person name="Kawai H."/>
            <person name="Kimura K."/>
            <person name="Kloareg B."/>
            <person name="Kupper F.C."/>
            <person name="Lang D."/>
            <person name="Le Bail A."/>
            <person name="Leblanc C."/>
            <person name="Lerouge P."/>
            <person name="Lohr M."/>
            <person name="Lopez P.J."/>
            <person name="Martens C."/>
            <person name="Maumus F."/>
            <person name="Michel G."/>
            <person name="Miranda-Saavedra D."/>
            <person name="Morales J."/>
            <person name="Moreau H."/>
            <person name="Motomura T."/>
            <person name="Nagasato C."/>
            <person name="Napoli C.A."/>
            <person name="Nelson D.R."/>
            <person name="Nyvall-Collen P."/>
            <person name="Peters A.F."/>
            <person name="Pommier C."/>
            <person name="Potin P."/>
            <person name="Poulain J."/>
            <person name="Quesneville H."/>
            <person name="Read B."/>
            <person name="Rensing S.A."/>
            <person name="Ritter A."/>
            <person name="Rousvoal S."/>
            <person name="Samanta M."/>
            <person name="Samson G."/>
            <person name="Schroeder D.C."/>
            <person name="Segurens B."/>
            <person name="Strittmatter M."/>
            <person name="Tonon T."/>
            <person name="Tregear J.W."/>
            <person name="Valentin K."/>
            <person name="von Dassow P."/>
            <person name="Yamagishi T."/>
            <person name="Van de Peer Y."/>
            <person name="Wincker P."/>
        </authorList>
    </citation>
    <scope>NUCLEOTIDE SEQUENCE [LARGE SCALE GENOMIC DNA]</scope>
    <source>
        <strain evidence="9">Ec32 / CCAP1310/4</strain>
    </source>
</reference>
<dbReference type="AlphaFoldDB" id="D7G0N0"/>
<evidence type="ECO:0000256" key="3">
    <source>
        <dbReference type="ARBA" id="ARBA00022490"/>
    </source>
</evidence>
<dbReference type="GO" id="GO:0005929">
    <property type="term" value="C:cilium"/>
    <property type="evidence" value="ECO:0007669"/>
    <property type="project" value="UniProtKB-SubCell"/>
</dbReference>
<dbReference type="STRING" id="2880.D7G0N0"/>
<evidence type="ECO:0000259" key="7">
    <source>
        <dbReference type="PROSITE" id="PS51665"/>
    </source>
</evidence>
<dbReference type="GO" id="GO:0005516">
    <property type="term" value="F:calmodulin binding"/>
    <property type="evidence" value="ECO:0007669"/>
    <property type="project" value="TreeGrafter"/>
</dbReference>
<protein>
    <recommendedName>
        <fullName evidence="7">Enkurin domain-containing protein</fullName>
    </recommendedName>
</protein>
<evidence type="ECO:0000256" key="4">
    <source>
        <dbReference type="ARBA" id="ARBA00023212"/>
    </source>
</evidence>
<gene>
    <name evidence="8" type="ORF">Esi_0413_0019</name>
</gene>
<dbReference type="InterPro" id="IPR027012">
    <property type="entry name" value="Enkurin_dom"/>
</dbReference>
<organism evidence="8 9">
    <name type="scientific">Ectocarpus siliculosus</name>
    <name type="common">Brown alga</name>
    <name type="synonym">Conferva siliculosa</name>
    <dbReference type="NCBI Taxonomy" id="2880"/>
    <lineage>
        <taxon>Eukaryota</taxon>
        <taxon>Sar</taxon>
        <taxon>Stramenopiles</taxon>
        <taxon>Ochrophyta</taxon>
        <taxon>PX clade</taxon>
        <taxon>Phaeophyceae</taxon>
        <taxon>Ectocarpales</taxon>
        <taxon>Ectocarpaceae</taxon>
        <taxon>Ectocarpus</taxon>
    </lineage>
</organism>
<dbReference type="EMBL" id="FN649743">
    <property type="protein sequence ID" value="CBJ33059.1"/>
    <property type="molecule type" value="Genomic_DNA"/>
</dbReference>
<dbReference type="Pfam" id="PF13864">
    <property type="entry name" value="Enkurin"/>
    <property type="match status" value="1"/>
</dbReference>
<feature type="domain" description="Enkurin" evidence="7">
    <location>
        <begin position="181"/>
        <end position="236"/>
    </location>
</feature>
<dbReference type="OrthoDB" id="2123594at2759"/>
<evidence type="ECO:0000256" key="1">
    <source>
        <dbReference type="ARBA" id="ARBA00004138"/>
    </source>
</evidence>
<dbReference type="Proteomes" id="UP000002630">
    <property type="component" value="Linkage Group LG18"/>
</dbReference>
<evidence type="ECO:0000313" key="9">
    <source>
        <dbReference type="Proteomes" id="UP000002630"/>
    </source>
</evidence>
<dbReference type="OMA" id="YANQNTH"/>
<evidence type="ECO:0000256" key="5">
    <source>
        <dbReference type="ARBA" id="ARBA00023273"/>
    </source>
</evidence>
<keyword evidence="9" id="KW-1185">Reference proteome</keyword>
<feature type="compositionally biased region" description="Gly residues" evidence="6">
    <location>
        <begin position="86"/>
        <end position="95"/>
    </location>
</feature>
<feature type="compositionally biased region" description="Low complexity" evidence="6">
    <location>
        <begin position="96"/>
        <end position="107"/>
    </location>
</feature>
<dbReference type="PANTHER" id="PTHR21490:SF0">
    <property type="entry name" value="ENKURIN"/>
    <property type="match status" value="1"/>
</dbReference>
<dbReference type="InParanoid" id="D7G0N0"/>
<proteinExistence type="predicted"/>
<evidence type="ECO:0000256" key="6">
    <source>
        <dbReference type="SAM" id="MobiDB-lite"/>
    </source>
</evidence>
<dbReference type="eggNOG" id="ENOG502QT8E">
    <property type="taxonomic scope" value="Eukaryota"/>
</dbReference>
<keyword evidence="5" id="KW-0966">Cell projection</keyword>
<name>D7G0N0_ECTSI</name>
<accession>D7G0N0</accession>
<keyword evidence="4" id="KW-0206">Cytoskeleton</keyword>
<dbReference type="PROSITE" id="PS51665">
    <property type="entry name" value="ENKURIN"/>
    <property type="match status" value="1"/>
</dbReference>
<evidence type="ECO:0000256" key="2">
    <source>
        <dbReference type="ARBA" id="ARBA00004245"/>
    </source>
</evidence>
<dbReference type="InterPro" id="IPR052102">
    <property type="entry name" value="Enkurin_domain-protein"/>
</dbReference>
<feature type="region of interest" description="Disordered" evidence="6">
    <location>
        <begin position="81"/>
        <end position="112"/>
    </location>
</feature>
<sequence length="236" mass="26294">MAESIYNLLPEIKEETVKPPMYKATFDHSRKVPYSTFDQRKAKGGMFGIKEGKRSTEPRHFLRVGEGTEARRRAGKRPELPKIVHGLGGSGGGAARSGSSAGWASRGPTGMKRGLQLLPARMKPPVPRRGERPTMGLHSAKNFVTSNAVETILAVPANRRRPPIDYLKKEDFGRVPDYLAQVQAEVRAENEMVEEFVREQMGISAIAKEEIPEMPSEEQAELVDKLKAKWDDVNCR</sequence>
<evidence type="ECO:0000313" key="8">
    <source>
        <dbReference type="EMBL" id="CBJ33059.1"/>
    </source>
</evidence>
<keyword evidence="3" id="KW-0963">Cytoplasm</keyword>
<dbReference type="EMBL" id="FN648612">
    <property type="protein sequence ID" value="CBJ33059.1"/>
    <property type="molecule type" value="Genomic_DNA"/>
</dbReference>
<dbReference type="GO" id="GO:0005856">
    <property type="term" value="C:cytoskeleton"/>
    <property type="evidence" value="ECO:0007669"/>
    <property type="project" value="UniProtKB-SubCell"/>
</dbReference>
<comment type="subcellular location">
    <subcellularLocation>
        <location evidence="1">Cell projection</location>
        <location evidence="1">Cilium</location>
    </subcellularLocation>
    <subcellularLocation>
        <location evidence="2">Cytoplasm</location>
        <location evidence="2">Cytoskeleton</location>
    </subcellularLocation>
</comment>